<dbReference type="InterPro" id="IPR011333">
    <property type="entry name" value="SKP1/BTB/POZ_sf"/>
</dbReference>
<dbReference type="Pfam" id="PF02214">
    <property type="entry name" value="BTB_2"/>
    <property type="match status" value="1"/>
</dbReference>
<keyword evidence="2" id="KW-0175">Coiled coil</keyword>
<protein>
    <recommendedName>
        <fullName evidence="4">BTB domain-containing protein</fullName>
    </recommendedName>
</protein>
<comment type="pathway">
    <text evidence="1">Protein modification; protein ubiquitination.</text>
</comment>
<evidence type="ECO:0000256" key="1">
    <source>
        <dbReference type="ARBA" id="ARBA00004906"/>
    </source>
</evidence>
<dbReference type="PANTHER" id="PTHR11145">
    <property type="entry name" value="BTB/POZ DOMAIN-CONTAINING ADAPTER FOR CUL3-MEDIATED RHOA DEGRADATION PROTEIN FAMILY MEMBER"/>
    <property type="match status" value="1"/>
</dbReference>
<dbReference type="SUPFAM" id="SSF54695">
    <property type="entry name" value="POZ domain"/>
    <property type="match status" value="1"/>
</dbReference>
<sequence>MHSMMQATFPDWQEEPGNGRDENDWVVLRVGGQVFETSRQTLCADRKSMLAALVLRHLGKDDKNNKNSVIRIDRDGQRFAHVLNYLRSGTVWLQDVGLLRELQEEAEFFCLAGLSALCEEEIQRIEEAEEAMWRKNIEILKEEVKKCLGEAILEKFGGGGEVFSVLRAPPRLGRLGLRCGGEQQPEFRLDADF</sequence>
<reference evidence="5" key="1">
    <citation type="journal article" date="2008" name="BMC Genomics">
        <title>A conifer genomics resource of 200,000 spruce (Picea spp.) ESTs and 6,464 high-quality, sequence-finished full-length cDNAs for Sitka spruce (Picea sitchensis).</title>
        <authorList>
            <person name="Ralph S.G."/>
            <person name="Chun H.J."/>
            <person name="Kolosova N."/>
            <person name="Cooper D."/>
            <person name="Oddy C."/>
            <person name="Ritland C.E."/>
            <person name="Kirkpatrick R."/>
            <person name="Moore R."/>
            <person name="Barber S."/>
            <person name="Holt R.A."/>
            <person name="Jones S.J."/>
            <person name="Marra M.A."/>
            <person name="Douglas C.J."/>
            <person name="Ritland K."/>
            <person name="Bohlmann J."/>
        </authorList>
    </citation>
    <scope>NUCLEOTIDE SEQUENCE</scope>
    <source>
        <tissue evidence="5">Green portion of the leader tissue</tissue>
    </source>
</reference>
<dbReference type="OMA" id="WGENENN"/>
<dbReference type="AlphaFoldDB" id="A9NZH3"/>
<dbReference type="PANTHER" id="PTHR11145:SF8">
    <property type="entry name" value="RE57120P"/>
    <property type="match status" value="1"/>
</dbReference>
<organism evidence="5">
    <name type="scientific">Picea sitchensis</name>
    <name type="common">Sitka spruce</name>
    <name type="synonym">Pinus sitchensis</name>
    <dbReference type="NCBI Taxonomy" id="3332"/>
    <lineage>
        <taxon>Eukaryota</taxon>
        <taxon>Viridiplantae</taxon>
        <taxon>Streptophyta</taxon>
        <taxon>Embryophyta</taxon>
        <taxon>Tracheophyta</taxon>
        <taxon>Spermatophyta</taxon>
        <taxon>Pinopsida</taxon>
        <taxon>Pinidae</taxon>
        <taxon>Conifers I</taxon>
        <taxon>Pinales</taxon>
        <taxon>Pinaceae</taxon>
        <taxon>Picea</taxon>
    </lineage>
</organism>
<dbReference type="InterPro" id="IPR045068">
    <property type="entry name" value="BACURD1-3"/>
</dbReference>
<evidence type="ECO:0000259" key="4">
    <source>
        <dbReference type="SMART" id="SM00225"/>
    </source>
</evidence>
<evidence type="ECO:0000256" key="2">
    <source>
        <dbReference type="SAM" id="Coils"/>
    </source>
</evidence>
<feature type="region of interest" description="Disordered" evidence="3">
    <location>
        <begin position="1"/>
        <end position="20"/>
    </location>
</feature>
<evidence type="ECO:0000313" key="5">
    <source>
        <dbReference type="EMBL" id="ABK26034.1"/>
    </source>
</evidence>
<feature type="coiled-coil region" evidence="2">
    <location>
        <begin position="111"/>
        <end position="138"/>
    </location>
</feature>
<evidence type="ECO:0000256" key="3">
    <source>
        <dbReference type="SAM" id="MobiDB-lite"/>
    </source>
</evidence>
<dbReference type="InterPro" id="IPR000210">
    <property type="entry name" value="BTB/POZ_dom"/>
</dbReference>
<dbReference type="Gene3D" id="3.30.710.10">
    <property type="entry name" value="Potassium Channel Kv1.1, Chain A"/>
    <property type="match status" value="1"/>
</dbReference>
<accession>A9NZH3</accession>
<dbReference type="SMART" id="SM00225">
    <property type="entry name" value="BTB"/>
    <property type="match status" value="1"/>
</dbReference>
<proteinExistence type="evidence at transcript level"/>
<dbReference type="InterPro" id="IPR003131">
    <property type="entry name" value="T1-type_BTB"/>
</dbReference>
<dbReference type="GO" id="GO:0051260">
    <property type="term" value="P:protein homooligomerization"/>
    <property type="evidence" value="ECO:0007669"/>
    <property type="project" value="InterPro"/>
</dbReference>
<name>A9NZH3_PICSI</name>
<dbReference type="EMBL" id="EF086778">
    <property type="protein sequence ID" value="ABK26034.1"/>
    <property type="molecule type" value="mRNA"/>
</dbReference>
<feature type="domain" description="BTB" evidence="4">
    <location>
        <begin position="24"/>
        <end position="126"/>
    </location>
</feature>